<evidence type="ECO:0000259" key="1">
    <source>
        <dbReference type="Pfam" id="PF01266"/>
    </source>
</evidence>
<evidence type="ECO:0000313" key="2">
    <source>
        <dbReference type="EMBL" id="KAF2660961.1"/>
    </source>
</evidence>
<dbReference type="AlphaFoldDB" id="A0A6A6TNQ5"/>
<feature type="domain" description="FAD dependent oxidoreductase" evidence="1">
    <location>
        <begin position="44"/>
        <end position="452"/>
    </location>
</feature>
<dbReference type="PANTHER" id="PTHR13847">
    <property type="entry name" value="SARCOSINE DEHYDROGENASE-RELATED"/>
    <property type="match status" value="1"/>
</dbReference>
<reference evidence="2" key="1">
    <citation type="journal article" date="2020" name="Stud. Mycol.">
        <title>101 Dothideomycetes genomes: a test case for predicting lifestyles and emergence of pathogens.</title>
        <authorList>
            <person name="Haridas S."/>
            <person name="Albert R."/>
            <person name="Binder M."/>
            <person name="Bloem J."/>
            <person name="Labutti K."/>
            <person name="Salamov A."/>
            <person name="Andreopoulos B."/>
            <person name="Baker S."/>
            <person name="Barry K."/>
            <person name="Bills G."/>
            <person name="Bluhm B."/>
            <person name="Cannon C."/>
            <person name="Castanera R."/>
            <person name="Culley D."/>
            <person name="Daum C."/>
            <person name="Ezra D."/>
            <person name="Gonzalez J."/>
            <person name="Henrissat B."/>
            <person name="Kuo A."/>
            <person name="Liang C."/>
            <person name="Lipzen A."/>
            <person name="Lutzoni F."/>
            <person name="Magnuson J."/>
            <person name="Mondo S."/>
            <person name="Nolan M."/>
            <person name="Ohm R."/>
            <person name="Pangilinan J."/>
            <person name="Park H.-J."/>
            <person name="Ramirez L."/>
            <person name="Alfaro M."/>
            <person name="Sun H."/>
            <person name="Tritt A."/>
            <person name="Yoshinaga Y."/>
            <person name="Zwiers L.-H."/>
            <person name="Turgeon B."/>
            <person name="Goodwin S."/>
            <person name="Spatafora J."/>
            <person name="Crous P."/>
            <person name="Grigoriev I."/>
        </authorList>
    </citation>
    <scope>NUCLEOTIDE SEQUENCE</scope>
    <source>
        <strain evidence="2">CBS 122681</strain>
    </source>
</reference>
<dbReference type="SUPFAM" id="SSF51971">
    <property type="entry name" value="Nucleotide-binding domain"/>
    <property type="match status" value="1"/>
</dbReference>
<sequence length="501" mass="54863">MESRGRIPVGPPVADPLPSYWHNPKSPLANVIEPGPDSSSNVYDFVIIGSGISGTLIAYSLLKNDPSAKVVMLEAREACGGATGRNGGHTKAASYRTYLQYRKELGKEEALKIARLEYTNIFETHQLAEKLVIDCENHMCNTIDLIYDGETFECGRAAIETLQADASDEERQEGGMACYKIYSKEEAASKFHVDGYNSNPKLAEEEQLAGAFEYVAGRINAYRFTTRVLKECVKKGLKVCTNTPVHKVLPASHTMPGSEEQPYFVYTQYNTIQAQSVIYATNGYTPYLLPQLQGVIVPLRGQITAQQPGPHAKFPVPLPTTYSFIYRSGYEYMIPRTLPEGGQHIVIGGGLGREPQAGAEEYGTVDDSSLNHSISRYLNGSLVGYFGTRNWGEDEGQQPKDERVVQEWTGIMGATADGRPLVGRVPGTKGNWISAGFNGHGMVLCLKSANALVQAISGKSSEEIPWFPHSFWINEDRVQSGTFGGRTDMRVPETGAAPVET</sequence>
<keyword evidence="3" id="KW-1185">Reference proteome</keyword>
<gene>
    <name evidence="2" type="ORF">K491DRAFT_687776</name>
</gene>
<evidence type="ECO:0000313" key="3">
    <source>
        <dbReference type="Proteomes" id="UP000799324"/>
    </source>
</evidence>
<dbReference type="Gene3D" id="3.30.9.10">
    <property type="entry name" value="D-Amino Acid Oxidase, subunit A, domain 2"/>
    <property type="match status" value="1"/>
</dbReference>
<dbReference type="EMBL" id="MU004296">
    <property type="protein sequence ID" value="KAF2660961.1"/>
    <property type="molecule type" value="Genomic_DNA"/>
</dbReference>
<accession>A0A6A6TNQ5</accession>
<dbReference type="Pfam" id="PF01266">
    <property type="entry name" value="DAO"/>
    <property type="match status" value="1"/>
</dbReference>
<dbReference type="InterPro" id="IPR006076">
    <property type="entry name" value="FAD-dep_OxRdtase"/>
</dbReference>
<proteinExistence type="predicted"/>
<dbReference type="OrthoDB" id="429143at2759"/>
<dbReference type="Gene3D" id="3.50.50.60">
    <property type="entry name" value="FAD/NAD(P)-binding domain"/>
    <property type="match status" value="1"/>
</dbReference>
<dbReference type="InterPro" id="IPR036188">
    <property type="entry name" value="FAD/NAD-bd_sf"/>
</dbReference>
<organism evidence="2 3">
    <name type="scientific">Lophiostoma macrostomum CBS 122681</name>
    <dbReference type="NCBI Taxonomy" id="1314788"/>
    <lineage>
        <taxon>Eukaryota</taxon>
        <taxon>Fungi</taxon>
        <taxon>Dikarya</taxon>
        <taxon>Ascomycota</taxon>
        <taxon>Pezizomycotina</taxon>
        <taxon>Dothideomycetes</taxon>
        <taxon>Pleosporomycetidae</taxon>
        <taxon>Pleosporales</taxon>
        <taxon>Lophiostomataceae</taxon>
        <taxon>Lophiostoma</taxon>
    </lineage>
</organism>
<dbReference type="PANTHER" id="PTHR13847:SF284">
    <property type="entry name" value="FAD DEPENDENT OXIDOREDUCTASE DOMAIN-CONTAINING PROTEIN"/>
    <property type="match status" value="1"/>
</dbReference>
<dbReference type="Proteomes" id="UP000799324">
    <property type="component" value="Unassembled WGS sequence"/>
</dbReference>
<protein>
    <submittedName>
        <fullName evidence="2">FAD dependent oxidoreductase-like protein</fullName>
    </submittedName>
</protein>
<dbReference type="GO" id="GO:0005737">
    <property type="term" value="C:cytoplasm"/>
    <property type="evidence" value="ECO:0007669"/>
    <property type="project" value="TreeGrafter"/>
</dbReference>
<name>A0A6A6TNQ5_9PLEO</name>